<evidence type="ECO:0000313" key="1">
    <source>
        <dbReference type="EMBL" id="MBW6439094.1"/>
    </source>
</evidence>
<keyword evidence="2" id="KW-1185">Reference proteome</keyword>
<comment type="caution">
    <text evidence="1">The sequence shown here is derived from an EMBL/GenBank/DDBJ whole genome shotgun (WGS) entry which is preliminary data.</text>
</comment>
<dbReference type="InterPro" id="IPR008928">
    <property type="entry name" value="6-hairpin_glycosidase_sf"/>
</dbReference>
<evidence type="ECO:0000313" key="2">
    <source>
        <dbReference type="Proteomes" id="UP001519863"/>
    </source>
</evidence>
<dbReference type="EMBL" id="JAHXZI010000024">
    <property type="protein sequence ID" value="MBW6439094.1"/>
    <property type="molecule type" value="Genomic_DNA"/>
</dbReference>
<accession>A0ABS7BDD3</accession>
<gene>
    <name evidence="1" type="ORF">KZ829_35730</name>
</gene>
<sequence length="403" mass="45312">MVNFQPYKPWALLALVAVAVTGAGLFALRATTTPPATIVATPACSAGQSPVAVLPVSHWEKRYLETWQFERTEALPASRTPDSWSHYDLSYSVDANTAMFRATGNTRYLDRALEYVTGVVSTARPSKELPASQYRDGYLGWVSNREDLRPTGVEVPLYESYFWRHATTTLRVMRQTPAVHDEARYREQYEKLLAFAETNVFDKWQARGSNDNIYRNRTHMASHWAAIALNLAAITDDPARRDRYRQVVDDIDRKLPNHPTGLRGQMRPHPEEPSAYFWSDEWGATERPGQDVSHANGVLSYVVEAADQADSWTDADMIAFGNLLTKVIWPGGSRYAAYVDGSGTDNGWFSDGLVKLGRYDSTVQQRLERHEVVNGQFAANMALNAAILQRPRTPDPACPRLNR</sequence>
<dbReference type="Proteomes" id="UP001519863">
    <property type="component" value="Unassembled WGS sequence"/>
</dbReference>
<name>A0ABS7BDD3_9ACTN</name>
<reference evidence="1 2" key="1">
    <citation type="journal article" date="2013" name="Antonie Van Leeuwenhoek">
        <title>Actinoplanes hulinensis sp. nov., a novel actinomycete isolated from soybean root (Glycine max (L.) Merr).</title>
        <authorList>
            <person name="Shen Y."/>
            <person name="Liu C."/>
            <person name="Wang X."/>
            <person name="Zhao J."/>
            <person name="Jia F."/>
            <person name="Zhang Y."/>
            <person name="Wang L."/>
            <person name="Yang D."/>
            <person name="Xiang W."/>
        </authorList>
    </citation>
    <scope>NUCLEOTIDE SEQUENCE [LARGE SCALE GENOMIC DNA]</scope>
    <source>
        <strain evidence="1 2">NEAU-M9</strain>
    </source>
</reference>
<dbReference type="SUPFAM" id="SSF48208">
    <property type="entry name" value="Six-hairpin glycosidases"/>
    <property type="match status" value="1"/>
</dbReference>
<protein>
    <submittedName>
        <fullName evidence="1">Uncharacterized protein</fullName>
    </submittedName>
</protein>
<proteinExistence type="predicted"/>
<dbReference type="RefSeq" id="WP_220148260.1">
    <property type="nucleotide sequence ID" value="NZ_JAHXZI010000024.1"/>
</dbReference>
<organism evidence="1 2">
    <name type="scientific">Actinoplanes hulinensis</name>
    <dbReference type="NCBI Taxonomy" id="1144547"/>
    <lineage>
        <taxon>Bacteria</taxon>
        <taxon>Bacillati</taxon>
        <taxon>Actinomycetota</taxon>
        <taxon>Actinomycetes</taxon>
        <taxon>Micromonosporales</taxon>
        <taxon>Micromonosporaceae</taxon>
        <taxon>Actinoplanes</taxon>
    </lineage>
</organism>